<dbReference type="GO" id="GO:0016197">
    <property type="term" value="P:endosomal transport"/>
    <property type="evidence" value="ECO:0007669"/>
    <property type="project" value="TreeGrafter"/>
</dbReference>
<evidence type="ECO:0000313" key="5">
    <source>
        <dbReference type="EMBL" id="CAG7833384.1"/>
    </source>
</evidence>
<dbReference type="GO" id="GO:0005768">
    <property type="term" value="C:endosome"/>
    <property type="evidence" value="ECO:0007669"/>
    <property type="project" value="TreeGrafter"/>
</dbReference>
<evidence type="ECO:0000259" key="3">
    <source>
        <dbReference type="Pfam" id="PF04840"/>
    </source>
</evidence>
<gene>
    <name evidence="5" type="ORF">AFUS01_LOCUS43016</name>
</gene>
<evidence type="ECO:0000256" key="2">
    <source>
        <dbReference type="ARBA" id="ARBA00017947"/>
    </source>
</evidence>
<feature type="domain" description="Vps16 C-terminal" evidence="3">
    <location>
        <begin position="179"/>
        <end position="493"/>
    </location>
</feature>
<organism evidence="5 6">
    <name type="scientific">Allacma fusca</name>
    <dbReference type="NCBI Taxonomy" id="39272"/>
    <lineage>
        <taxon>Eukaryota</taxon>
        <taxon>Metazoa</taxon>
        <taxon>Ecdysozoa</taxon>
        <taxon>Arthropoda</taxon>
        <taxon>Hexapoda</taxon>
        <taxon>Collembola</taxon>
        <taxon>Symphypleona</taxon>
        <taxon>Sminthuridae</taxon>
        <taxon>Allacma</taxon>
    </lineage>
</organism>
<evidence type="ECO:0000256" key="1">
    <source>
        <dbReference type="ARBA" id="ARBA00009250"/>
    </source>
</evidence>
<dbReference type="AlphaFoldDB" id="A0A8J2PUH4"/>
<feature type="non-terminal residue" evidence="5">
    <location>
        <position position="508"/>
    </location>
</feature>
<dbReference type="OrthoDB" id="1792at2759"/>
<dbReference type="GO" id="GO:0003779">
    <property type="term" value="F:actin binding"/>
    <property type="evidence" value="ECO:0007669"/>
    <property type="project" value="TreeGrafter"/>
</dbReference>
<dbReference type="Pfam" id="PF04841">
    <property type="entry name" value="Vps16_N"/>
    <property type="match status" value="1"/>
</dbReference>
<dbReference type="InterPro" id="IPR016534">
    <property type="entry name" value="VPS16"/>
</dbReference>
<dbReference type="InterPro" id="IPR006925">
    <property type="entry name" value="Vps16_C"/>
</dbReference>
<comment type="similarity">
    <text evidence="1">Belongs to the VPS16 family.</text>
</comment>
<comment type="caution">
    <text evidence="5">The sequence shown here is derived from an EMBL/GenBank/DDBJ whole genome shotgun (WGS) entry which is preliminary data.</text>
</comment>
<evidence type="ECO:0000313" key="6">
    <source>
        <dbReference type="Proteomes" id="UP000708208"/>
    </source>
</evidence>
<proteinExistence type="inferred from homology"/>
<feature type="domain" description="Vps16 N-terminal" evidence="4">
    <location>
        <begin position="1"/>
        <end position="82"/>
    </location>
</feature>
<protein>
    <recommendedName>
        <fullName evidence="2">Vacuolar protein sorting-associated protein 16 homolog</fullName>
    </recommendedName>
</protein>
<dbReference type="InterPro" id="IPR006926">
    <property type="entry name" value="Vps16_N"/>
</dbReference>
<dbReference type="GO" id="GO:0006886">
    <property type="term" value="P:intracellular protein transport"/>
    <property type="evidence" value="ECO:0007669"/>
    <property type="project" value="InterPro"/>
</dbReference>
<accession>A0A8J2PUH4</accession>
<reference evidence="5" key="1">
    <citation type="submission" date="2021-06" db="EMBL/GenBank/DDBJ databases">
        <authorList>
            <person name="Hodson N. C."/>
            <person name="Mongue J. A."/>
            <person name="Jaron S. K."/>
        </authorList>
    </citation>
    <scope>NUCLEOTIDE SEQUENCE</scope>
</reference>
<sequence>DIFGIGSVEPGAVLVEACKEFQHESHKADELIRHVEKSNKAVDQCIEAAGYEFQPANQKLLLKAAQFGKCFLPRYNPESYIHMCQMLRIVNAVKDYKIGIPLTFTQLETMGAGVLIDRLVMRKHYSLAIKIAEFLKLRDSQGKSRILNHWACYKVGQAHVNDVQLAREIHSKLKSDSSVSYSEIANKAFDAGRKKLALQLAQFEVRRSVQVDLLLKLGDNETALLKAVESGDSDLIYKVLLHLKESMPKPEYQVLIRRYTIAQSLYIKYCKINNPDSVRDIYEQEDDFTSQGDTYIRDSYSEKKLETRLSSLVSAQDMYKKAKNDFMASLCEEQHRLLKYQISLEQKYSKNCLDLTLRDTIKFLLNLKEVKLADKLRTEFKVSDKMYWWIRLETLGELKDWIELEKLSKTKKLPGGFEDFVQVCLKAENLDEARKYLPKVKDENQVKYYVLAGLFEEAAQIAVQQKDDEALQNVYHKALSEDRQKAEKVKEIMEVYRTVATNSDRRGR</sequence>
<dbReference type="PANTHER" id="PTHR12811">
    <property type="entry name" value="VACUOLAR PROTEIN SORTING VPS16"/>
    <property type="match status" value="1"/>
</dbReference>
<dbReference type="GO" id="GO:0005765">
    <property type="term" value="C:lysosomal membrane"/>
    <property type="evidence" value="ECO:0007669"/>
    <property type="project" value="TreeGrafter"/>
</dbReference>
<dbReference type="EMBL" id="CAJVCH010569861">
    <property type="protein sequence ID" value="CAG7833384.1"/>
    <property type="molecule type" value="Genomic_DNA"/>
</dbReference>
<dbReference type="PANTHER" id="PTHR12811:SF0">
    <property type="entry name" value="VACUOLAR PROTEIN SORTING-ASSOCIATED PROTEIN 16 HOMOLOG"/>
    <property type="match status" value="1"/>
</dbReference>
<dbReference type="PIRSF" id="PIRSF007949">
    <property type="entry name" value="VPS16"/>
    <property type="match status" value="1"/>
</dbReference>
<evidence type="ECO:0000259" key="4">
    <source>
        <dbReference type="Pfam" id="PF04841"/>
    </source>
</evidence>
<dbReference type="Proteomes" id="UP000708208">
    <property type="component" value="Unassembled WGS sequence"/>
</dbReference>
<name>A0A8J2PUH4_9HEXA</name>
<keyword evidence="6" id="KW-1185">Reference proteome</keyword>
<dbReference type="Pfam" id="PF04840">
    <property type="entry name" value="Vps16_C"/>
    <property type="match status" value="1"/>
</dbReference>
<dbReference type="GO" id="GO:0030897">
    <property type="term" value="C:HOPS complex"/>
    <property type="evidence" value="ECO:0007669"/>
    <property type="project" value="TreeGrafter"/>
</dbReference>
<dbReference type="GO" id="GO:0042144">
    <property type="term" value="P:vacuole fusion, non-autophagic"/>
    <property type="evidence" value="ECO:0007669"/>
    <property type="project" value="TreeGrafter"/>
</dbReference>